<feature type="transmembrane region" description="Helical" evidence="1">
    <location>
        <begin position="249"/>
        <end position="267"/>
    </location>
</feature>
<evidence type="ECO:0000313" key="4">
    <source>
        <dbReference type="Proteomes" id="UP001623600"/>
    </source>
</evidence>
<evidence type="ECO:0000256" key="1">
    <source>
        <dbReference type="SAM" id="Phobius"/>
    </source>
</evidence>
<feature type="transmembrane region" description="Helical" evidence="1">
    <location>
        <begin position="433"/>
        <end position="454"/>
    </location>
</feature>
<dbReference type="Pfam" id="PF12704">
    <property type="entry name" value="MacB_PCD"/>
    <property type="match status" value="1"/>
</dbReference>
<keyword evidence="4" id="KW-1185">Reference proteome</keyword>
<evidence type="ECO:0000259" key="2">
    <source>
        <dbReference type="Pfam" id="PF12704"/>
    </source>
</evidence>
<keyword evidence="1" id="KW-1133">Transmembrane helix</keyword>
<proteinExistence type="predicted"/>
<feature type="domain" description="MacB-like periplasmic core" evidence="2">
    <location>
        <begin position="11"/>
        <end position="212"/>
    </location>
</feature>
<feature type="transmembrane region" description="Helical" evidence="1">
    <location>
        <begin position="371"/>
        <end position="394"/>
    </location>
</feature>
<dbReference type="EMBL" id="JBJIAB010000018">
    <property type="protein sequence ID" value="MFL0166285.1"/>
    <property type="molecule type" value="Genomic_DNA"/>
</dbReference>
<dbReference type="PANTHER" id="PTHR30572:SF4">
    <property type="entry name" value="ABC TRANSPORTER PERMEASE YTRF"/>
    <property type="match status" value="1"/>
</dbReference>
<protein>
    <submittedName>
        <fullName evidence="3">ABC transporter permease</fullName>
    </submittedName>
</protein>
<feature type="transmembrane region" description="Helical" evidence="1">
    <location>
        <begin position="296"/>
        <end position="316"/>
    </location>
</feature>
<comment type="caution">
    <text evidence="3">The sequence shown here is derived from an EMBL/GenBank/DDBJ whole genome shotgun (WGS) entry which is preliminary data.</text>
</comment>
<dbReference type="InterPro" id="IPR050250">
    <property type="entry name" value="Macrolide_Exporter_MacB"/>
</dbReference>
<accession>A0ABW8S7R5</accession>
<organism evidence="3 4">
    <name type="scientific">Candidatus Clostridium helianthi</name>
    <dbReference type="NCBI Taxonomy" id="3381660"/>
    <lineage>
        <taxon>Bacteria</taxon>
        <taxon>Bacillati</taxon>
        <taxon>Bacillota</taxon>
        <taxon>Clostridia</taxon>
        <taxon>Eubacteriales</taxon>
        <taxon>Clostridiaceae</taxon>
        <taxon>Clostridium</taxon>
    </lineage>
</organism>
<name>A0ABW8S7R5_9CLOT</name>
<sequence>MKSFKLPYIILAAGVFILIFNIILGGSLTSKYSEINGSYKTNKVEVNVLNNSNSLENSSFSQDDMQHLQKFAFKNTTTAYVAEKKSSVSYKNSHSDAEIYGISDKYAMFHQIKLKSGSLVTPGDKNELVAVVDETCAEALFNNDNVVGMHIELFNQKFKIIGVIDSDKSILQILTENGLGSVYIPVEQMLLYDMDSKITSFEVNLSSSGTTGQNISKVTEALTSIGKSADNYKIIDYNIEKVILAQKDLLMVFILGIVSILILLLAVKDKSVYICSMIKSDLKGNYLKDVLRMRSALVIISVVEIALLVTFIYLIWVTVKFNIYIPPNFVPSELIDTTFYSDLFKSLIQDKVRNVGYVPTYPEMKLNLLSIMQNISFSIELLTGFPLYFLALKLLKLKEENVFKTLLYCCILLILLVILALIILLILKMPITINVKGVILVFTFIFLTLLRYLAIKNKIYIDNKEECI</sequence>
<feature type="transmembrane region" description="Helical" evidence="1">
    <location>
        <begin position="406"/>
        <end position="427"/>
    </location>
</feature>
<dbReference type="RefSeq" id="WP_406761624.1">
    <property type="nucleotide sequence ID" value="NZ_JBJIAB010000018.1"/>
</dbReference>
<keyword evidence="1" id="KW-0472">Membrane</keyword>
<dbReference type="InterPro" id="IPR025857">
    <property type="entry name" value="MacB_PCD"/>
</dbReference>
<gene>
    <name evidence="3" type="ORF">ACJDTP_14515</name>
</gene>
<keyword evidence="1" id="KW-0812">Transmembrane</keyword>
<dbReference type="PANTHER" id="PTHR30572">
    <property type="entry name" value="MEMBRANE COMPONENT OF TRANSPORTER-RELATED"/>
    <property type="match status" value="1"/>
</dbReference>
<evidence type="ECO:0000313" key="3">
    <source>
        <dbReference type="EMBL" id="MFL0166285.1"/>
    </source>
</evidence>
<dbReference type="Proteomes" id="UP001623600">
    <property type="component" value="Unassembled WGS sequence"/>
</dbReference>
<reference evidence="3 4" key="1">
    <citation type="submission" date="2024-11" db="EMBL/GenBank/DDBJ databases">
        <authorList>
            <person name="Heng Y.C."/>
            <person name="Lim A.C.H."/>
            <person name="Lee J.K.Y."/>
            <person name="Kittelmann S."/>
        </authorList>
    </citation>
    <scope>NUCLEOTIDE SEQUENCE [LARGE SCALE GENOMIC DNA]</scope>
    <source>
        <strain evidence="3 4">WILCCON 0112</strain>
    </source>
</reference>